<accession>A0A6P2SBM2</accession>
<evidence type="ECO:0000256" key="5">
    <source>
        <dbReference type="SAM" id="MobiDB-lite"/>
    </source>
</evidence>
<feature type="region of interest" description="Disordered" evidence="5">
    <location>
        <begin position="227"/>
        <end position="272"/>
    </location>
</feature>
<dbReference type="Gene3D" id="3.10.450.230">
    <property type="entry name" value="VirB8 protein"/>
    <property type="match status" value="1"/>
</dbReference>
<evidence type="ECO:0000313" key="8">
    <source>
        <dbReference type="EMBL" id="VWC40600.1"/>
    </source>
</evidence>
<evidence type="ECO:0000256" key="2">
    <source>
        <dbReference type="ARBA" id="ARBA00022692"/>
    </source>
</evidence>
<dbReference type="CDD" id="cd16424">
    <property type="entry name" value="VirB8"/>
    <property type="match status" value="1"/>
</dbReference>
<evidence type="ECO:0000313" key="9">
    <source>
        <dbReference type="Proteomes" id="UP000494218"/>
    </source>
</evidence>
<evidence type="ECO:0000256" key="3">
    <source>
        <dbReference type="ARBA" id="ARBA00022989"/>
    </source>
</evidence>
<keyword evidence="2 6" id="KW-0812">Transmembrane</keyword>
<reference evidence="8 9" key="1">
    <citation type="submission" date="2019-09" db="EMBL/GenBank/DDBJ databases">
        <authorList>
            <person name="Depoorter E."/>
        </authorList>
    </citation>
    <scope>NUCLEOTIDE SEQUENCE [LARGE SCALE GENOMIC DNA]</scope>
    <source>
        <strain evidence="8">LMG 23254</strain>
    </source>
</reference>
<evidence type="ECO:0000259" key="7">
    <source>
        <dbReference type="Pfam" id="PF04335"/>
    </source>
</evidence>
<dbReference type="InterPro" id="IPR032710">
    <property type="entry name" value="NTF2-like_dom_sf"/>
</dbReference>
<feature type="domain" description="Bacterial virulence protein VirB8" evidence="7">
    <location>
        <begin position="14"/>
        <end position="228"/>
    </location>
</feature>
<name>A0A6P2SBM2_BURL3</name>
<dbReference type="Pfam" id="PF04335">
    <property type="entry name" value="VirB8"/>
    <property type="match status" value="1"/>
</dbReference>
<dbReference type="SUPFAM" id="SSF54427">
    <property type="entry name" value="NTF2-like"/>
    <property type="match status" value="1"/>
</dbReference>
<proteinExistence type="predicted"/>
<evidence type="ECO:0000256" key="1">
    <source>
        <dbReference type="ARBA" id="ARBA00004167"/>
    </source>
</evidence>
<dbReference type="EMBL" id="CABVPW010000048">
    <property type="protein sequence ID" value="VWC40600.1"/>
    <property type="molecule type" value="Genomic_DNA"/>
</dbReference>
<dbReference type="Proteomes" id="UP000494218">
    <property type="component" value="Unassembled WGS sequence"/>
</dbReference>
<dbReference type="GO" id="GO:0016020">
    <property type="term" value="C:membrane"/>
    <property type="evidence" value="ECO:0007669"/>
    <property type="project" value="UniProtKB-SubCell"/>
</dbReference>
<evidence type="ECO:0000256" key="4">
    <source>
        <dbReference type="ARBA" id="ARBA00023136"/>
    </source>
</evidence>
<organism evidence="8 9">
    <name type="scientific">Burkholderia lata (strain ATCC 17760 / DSM 23089 / LMG 22485 / NCIMB 9086 / R18194 / 383)</name>
    <dbReference type="NCBI Taxonomy" id="482957"/>
    <lineage>
        <taxon>Bacteria</taxon>
        <taxon>Pseudomonadati</taxon>
        <taxon>Pseudomonadota</taxon>
        <taxon>Betaproteobacteria</taxon>
        <taxon>Burkholderiales</taxon>
        <taxon>Burkholderiaceae</taxon>
        <taxon>Burkholderia</taxon>
        <taxon>Burkholderia cepacia complex</taxon>
    </lineage>
</organism>
<dbReference type="RefSeq" id="WP_175035001.1">
    <property type="nucleotide sequence ID" value="NZ_CABVPW010000048.1"/>
</dbReference>
<evidence type="ECO:0000256" key="6">
    <source>
        <dbReference type="SAM" id="Phobius"/>
    </source>
</evidence>
<keyword evidence="4 6" id="KW-0472">Membrane</keyword>
<protein>
    <submittedName>
        <fullName evidence="8">Type IV secretion system protein virB8</fullName>
    </submittedName>
</protein>
<feature type="compositionally biased region" description="Low complexity" evidence="5">
    <location>
        <begin position="248"/>
        <end position="265"/>
    </location>
</feature>
<dbReference type="AlphaFoldDB" id="A0A6P2SBM2"/>
<sequence length="272" mass="30286">MRTPKQVYAENVTFEEHNEETKDRRLKQYKWGAISGWSVAILSALSVSPLMQLQHIIATAIVVDRATGDYKIERDSMAVVSPGSPDFNQRAVSDLGRFVKAREGFSRAEADANYKTVWLMSSQSLRGQWDAYYKPDLNKQSPLNVFGQADVKLLQNFSYSFLPTSEPGVHVAQVRYDLITQVGQLPPTSQRMVSTVTFKYGKANVPTDLDDYTLNAFGFEVTNYHADTDGPSRTLTPAGVMQAPSSPQQPYMAQPPVQQYPQPAQIVNGGNK</sequence>
<dbReference type="InterPro" id="IPR007430">
    <property type="entry name" value="VirB8"/>
</dbReference>
<comment type="subcellular location">
    <subcellularLocation>
        <location evidence="1">Membrane</location>
        <topology evidence="1">Single-pass membrane protein</topology>
    </subcellularLocation>
</comment>
<gene>
    <name evidence="8" type="primary">virB8</name>
    <name evidence="8" type="ORF">BLA23254_06938</name>
</gene>
<feature type="transmembrane region" description="Helical" evidence="6">
    <location>
        <begin position="31"/>
        <end position="51"/>
    </location>
</feature>
<keyword evidence="3 6" id="KW-1133">Transmembrane helix</keyword>